<evidence type="ECO:0000313" key="2">
    <source>
        <dbReference type="EMBL" id="CDW89732.1"/>
    </source>
</evidence>
<dbReference type="OMA" id="MAFFINT"/>
<organism evidence="2 3">
    <name type="scientific">Stylonychia lemnae</name>
    <name type="common">Ciliate</name>
    <dbReference type="NCBI Taxonomy" id="5949"/>
    <lineage>
        <taxon>Eukaryota</taxon>
        <taxon>Sar</taxon>
        <taxon>Alveolata</taxon>
        <taxon>Ciliophora</taxon>
        <taxon>Intramacronucleata</taxon>
        <taxon>Spirotrichea</taxon>
        <taxon>Stichotrichia</taxon>
        <taxon>Sporadotrichida</taxon>
        <taxon>Oxytrichidae</taxon>
        <taxon>Stylonychinae</taxon>
        <taxon>Stylonychia</taxon>
    </lineage>
</organism>
<evidence type="ECO:0008006" key="4">
    <source>
        <dbReference type="Google" id="ProtNLM"/>
    </source>
</evidence>
<evidence type="ECO:0000256" key="1">
    <source>
        <dbReference type="SAM" id="Phobius"/>
    </source>
</evidence>
<gene>
    <name evidence="2" type="primary">Contig6119.g6541</name>
    <name evidence="2" type="ORF">STYLEM_18869</name>
</gene>
<dbReference type="GO" id="GO:0007131">
    <property type="term" value="P:reciprocal meiotic recombination"/>
    <property type="evidence" value="ECO:0007669"/>
    <property type="project" value="TreeGrafter"/>
</dbReference>
<accession>A0A078B8W3</accession>
<dbReference type="OrthoDB" id="289792at2759"/>
<keyword evidence="1" id="KW-0812">Transmembrane</keyword>
<feature type="transmembrane region" description="Helical" evidence="1">
    <location>
        <begin position="33"/>
        <end position="51"/>
    </location>
</feature>
<dbReference type="InParanoid" id="A0A078B8W3"/>
<dbReference type="EMBL" id="CCKQ01017836">
    <property type="protein sequence ID" value="CDW89732.1"/>
    <property type="molecule type" value="Genomic_DNA"/>
</dbReference>
<keyword evidence="1" id="KW-0472">Membrane</keyword>
<proteinExistence type="predicted"/>
<sequence length="684" mass="80805">MRLKAFRQFISNFDIYGHQIKLLYKGEDTRKSLFGGVLSLLSIGLMFWYFFLQIQDIAQNKTSIKQAQNPFTIAKSDITIDKTNFDMAFFINTKSNMSLEQISTYVNFNVHYISEDFVINDRGDLIFSESEETMKMDLCPQDRMFNSPIYRNYAKAFRQKNGILICQSQDQQFKPKGRENWIKFHIDECDQKFLDVKYPGKKCVINETILTDFLENTSVYTITASSQFDFEEFENDPVKININVDEYQLSFSSQYDVTYEILFNKAEWTDNKLHEQFDQQEKSFISSEFTSSILFDRDTANQTYFNVEFGVLNEQNMIERQANNVVQALSNVGGLAGIIFGFVAFIIAPLQEFLFYQSLLKKAFLVEKSKIDQEESKQEKLQKRSRNEDKYDEEDNLKKRIQRYKTIDNSDFNTYLRLIRKLRDRVPFFYSIKTAIKQKFQQLFRCKKQRFQLELFELGKDMIEKQFDIANILKDLRSFKMINSLLLSKFQRKLIPNFKKYLLTKKLSLLKQKEKETQKNQQQHLKNKLDENSNTVTQLMIELFGNNKDPQNTYNSVLVKRIFRGNDKINKNLRTQLYTGLLRKFIQLNIQKEFEKQQQLGPLNQQTISYGVEINDNQADENWNNKGESQYQSKENYPFDKSISDVQIEDDVNVIDEGINPTVRIHSSPIRILQEEKAIDQNKI</sequence>
<dbReference type="PANTHER" id="PTHR31398:SF0">
    <property type="entry name" value="MEIOTIC NUCLEAR DIVISION PROTEIN 1 HOMOLOG"/>
    <property type="match status" value="1"/>
</dbReference>
<dbReference type="AlphaFoldDB" id="A0A078B8W3"/>
<feature type="transmembrane region" description="Helical" evidence="1">
    <location>
        <begin position="332"/>
        <end position="355"/>
    </location>
</feature>
<name>A0A078B8W3_STYLE</name>
<dbReference type="Proteomes" id="UP000039865">
    <property type="component" value="Unassembled WGS sequence"/>
</dbReference>
<reference evidence="2 3" key="1">
    <citation type="submission" date="2014-06" db="EMBL/GenBank/DDBJ databases">
        <authorList>
            <person name="Swart Estienne"/>
        </authorList>
    </citation>
    <scope>NUCLEOTIDE SEQUENCE [LARGE SCALE GENOMIC DNA]</scope>
    <source>
        <strain evidence="2 3">130c</strain>
    </source>
</reference>
<dbReference type="GO" id="GO:0005634">
    <property type="term" value="C:nucleus"/>
    <property type="evidence" value="ECO:0007669"/>
    <property type="project" value="TreeGrafter"/>
</dbReference>
<keyword evidence="3" id="KW-1185">Reference proteome</keyword>
<protein>
    <recommendedName>
        <fullName evidence="4">Transmembrane protein</fullName>
    </recommendedName>
</protein>
<evidence type="ECO:0000313" key="3">
    <source>
        <dbReference type="Proteomes" id="UP000039865"/>
    </source>
</evidence>
<dbReference type="PANTHER" id="PTHR31398">
    <property type="entry name" value="MEIOTIC NUCLEAR DIVISION PROTEIN 1 HOMOLOG"/>
    <property type="match status" value="1"/>
</dbReference>
<keyword evidence="1" id="KW-1133">Transmembrane helix</keyword>